<dbReference type="EMBL" id="SMNA01000012">
    <property type="protein sequence ID" value="TDE89467.1"/>
    <property type="molecule type" value="Genomic_DNA"/>
</dbReference>
<evidence type="ECO:0000256" key="6">
    <source>
        <dbReference type="SAM" id="SignalP"/>
    </source>
</evidence>
<proteinExistence type="inferred from homology"/>
<dbReference type="Gene3D" id="2.115.10.20">
    <property type="entry name" value="Glycosyl hydrolase domain, family 43"/>
    <property type="match status" value="1"/>
</dbReference>
<gene>
    <name evidence="7" type="ORF">EXU48_20060</name>
</gene>
<dbReference type="SUPFAM" id="SSF49899">
    <property type="entry name" value="Concanavalin A-like lectins/glucanases"/>
    <property type="match status" value="1"/>
</dbReference>
<dbReference type="InterPro" id="IPR023296">
    <property type="entry name" value="Glyco_hydro_beta-prop_sf"/>
</dbReference>
<evidence type="ECO:0000256" key="5">
    <source>
        <dbReference type="SAM" id="MobiDB-lite"/>
    </source>
</evidence>
<protein>
    <submittedName>
        <fullName evidence="7">Glycoside hydrolase</fullName>
    </submittedName>
</protein>
<dbReference type="Gene3D" id="2.60.120.200">
    <property type="match status" value="1"/>
</dbReference>
<evidence type="ECO:0000256" key="2">
    <source>
        <dbReference type="ARBA" id="ARBA00009865"/>
    </source>
</evidence>
<reference evidence="7 8" key="1">
    <citation type="submission" date="2019-03" db="EMBL/GenBank/DDBJ databases">
        <title>Genomic features of bacteria from cold environments.</title>
        <authorList>
            <person name="Shen L."/>
        </authorList>
    </citation>
    <scope>NUCLEOTIDE SEQUENCE [LARGE SCALE GENOMIC DNA]</scope>
    <source>
        <strain evidence="8">T3246-1</strain>
    </source>
</reference>
<dbReference type="InterPro" id="IPR013320">
    <property type="entry name" value="ConA-like_dom_sf"/>
</dbReference>
<dbReference type="PANTHER" id="PTHR43301">
    <property type="entry name" value="ARABINAN ENDO-1,5-ALPHA-L-ARABINOSIDASE"/>
    <property type="match status" value="1"/>
</dbReference>
<dbReference type="InterPro" id="IPR006710">
    <property type="entry name" value="Glyco_hydro_43"/>
</dbReference>
<keyword evidence="4" id="KW-0326">Glycosidase</keyword>
<comment type="pathway">
    <text evidence="1">Glycan metabolism; L-arabinan degradation.</text>
</comment>
<dbReference type="CDD" id="cd18616">
    <property type="entry name" value="GH43_ABN-like"/>
    <property type="match status" value="1"/>
</dbReference>
<dbReference type="GO" id="GO:0016787">
    <property type="term" value="F:hydrolase activity"/>
    <property type="evidence" value="ECO:0007669"/>
    <property type="project" value="UniProtKB-KW"/>
</dbReference>
<dbReference type="Pfam" id="PF04616">
    <property type="entry name" value="Glyco_hydro_43"/>
    <property type="match status" value="1"/>
</dbReference>
<evidence type="ECO:0000256" key="1">
    <source>
        <dbReference type="ARBA" id="ARBA00004834"/>
    </source>
</evidence>
<keyword evidence="6" id="KW-0732">Signal</keyword>
<feature type="signal peptide" evidence="6">
    <location>
        <begin position="1"/>
        <end position="27"/>
    </location>
</feature>
<organism evidence="7 8">
    <name type="scientific">Occultella glacieicola</name>
    <dbReference type="NCBI Taxonomy" id="2518684"/>
    <lineage>
        <taxon>Bacteria</taxon>
        <taxon>Bacillati</taxon>
        <taxon>Actinomycetota</taxon>
        <taxon>Actinomycetes</taxon>
        <taxon>Micrococcales</taxon>
        <taxon>Ruaniaceae</taxon>
        <taxon>Occultella</taxon>
    </lineage>
</organism>
<feature type="region of interest" description="Disordered" evidence="5">
    <location>
        <begin position="27"/>
        <end position="49"/>
    </location>
</feature>
<comment type="caution">
    <text evidence="7">The sequence shown here is derived from an EMBL/GenBank/DDBJ whole genome shotgun (WGS) entry which is preliminary data.</text>
</comment>
<evidence type="ECO:0000313" key="8">
    <source>
        <dbReference type="Proteomes" id="UP000504882"/>
    </source>
</evidence>
<evidence type="ECO:0000256" key="3">
    <source>
        <dbReference type="ARBA" id="ARBA00022801"/>
    </source>
</evidence>
<comment type="similarity">
    <text evidence="2">Belongs to the glycosyl hydrolase 43 family.</text>
</comment>
<keyword evidence="8" id="KW-1185">Reference proteome</keyword>
<dbReference type="SUPFAM" id="SSF75005">
    <property type="entry name" value="Arabinanase/levansucrase/invertase"/>
    <property type="match status" value="1"/>
</dbReference>
<accession>A0ABY2DYB2</accession>
<dbReference type="InterPro" id="IPR050727">
    <property type="entry name" value="GH43_arabinanases"/>
</dbReference>
<keyword evidence="3 7" id="KW-0378">Hydrolase</keyword>
<evidence type="ECO:0000256" key="4">
    <source>
        <dbReference type="ARBA" id="ARBA00023295"/>
    </source>
</evidence>
<feature type="compositionally biased region" description="Low complexity" evidence="5">
    <location>
        <begin position="27"/>
        <end position="36"/>
    </location>
</feature>
<name>A0ABY2DYB2_9MICO</name>
<sequence>MRPSLRSVLAAAASLCLLGAGIPAATADPPAASSSPPSAPTVTNPISDEFSDTYADPAIIRGKDGYWYMYATSDPLTEAPSPFGLMHIARSTDFTNWEYLGEVFDESTRPAWATSGSFLWAPDIRYVDGEYVLYYTVTDTVADPGQWNYAIGAATAPTPAGPWTDSGAAVVEPRRDGGDGYFNTIDPALFVDDDGTRYLYFGGFHGGLWVTELDESGLSAVGEPTQVARPDRYEGSFVVKRDGYYYMTASSANCCAGPVTGYSVYAGRSTSPLGPFVDHEGFSMLDSRVGGTQVLAQNGNSIIGVGHHAIFTDTAGQDWILYHGIERDDAWLDAPGGVNERPTFVDRLDWIDGWPVTNAGAGPTEGALTGPVTGTALGIDQSDPAANQALRATWGAWTAADETLNDAGGVGLLEPLGRTASVVSNRPTPRDVRVETDVRFLDGAQTFTVGLAHAGRNAISVTIDRAAGELRAEVTQGHDTTVEVAPLTDLFAAEAFTALSIEMRDGALHAVLSESRLGDVLAEVRVDLPRGAQKQRPLELVATGGAVQVDNLSVVGAYEPVTEAVAEPRPGTALFAEEFDGELDAGWEWVRPSEQIGVADGNLQWPLESVDVVGENNTGALLLRDAPEGEWIMQTRLTLDLGVDTVRNYQQAGLIVHNSDDDFLRLGTVAIWSSRQAEFGKELVQDGRFNWGAHLGGPVAPTMWLQLHHTVDPDTGDLLYRSATSLDGETWRWGATWTLPAGSDPSIGLYAGGGATPSTVATFDYVRVFEAE</sequence>
<dbReference type="PANTHER" id="PTHR43301:SF3">
    <property type="entry name" value="ARABINAN ENDO-1,5-ALPHA-L-ARABINOSIDASE A-RELATED"/>
    <property type="match status" value="1"/>
</dbReference>
<dbReference type="RefSeq" id="WP_133109469.1">
    <property type="nucleotide sequence ID" value="NZ_SMNA01000012.1"/>
</dbReference>
<dbReference type="Proteomes" id="UP000504882">
    <property type="component" value="Unassembled WGS sequence"/>
</dbReference>
<evidence type="ECO:0000313" key="7">
    <source>
        <dbReference type="EMBL" id="TDE89467.1"/>
    </source>
</evidence>
<feature type="chain" id="PRO_5045660403" evidence="6">
    <location>
        <begin position="28"/>
        <end position="772"/>
    </location>
</feature>